<accession>A0A1M5ASQ9</accession>
<name>A0A1M5ASQ9_9FIRM</name>
<gene>
    <name evidence="1" type="ORF">SAMN02745190_02416</name>
</gene>
<evidence type="ECO:0000313" key="1">
    <source>
        <dbReference type="EMBL" id="SHF33234.1"/>
    </source>
</evidence>
<proteinExistence type="predicted"/>
<organism evidence="1 2">
    <name type="scientific">Schwartzia succinivorans DSM 10502</name>
    <dbReference type="NCBI Taxonomy" id="1123243"/>
    <lineage>
        <taxon>Bacteria</taxon>
        <taxon>Bacillati</taxon>
        <taxon>Bacillota</taxon>
        <taxon>Negativicutes</taxon>
        <taxon>Selenomonadales</taxon>
        <taxon>Selenomonadaceae</taxon>
        <taxon>Schwartzia</taxon>
    </lineage>
</organism>
<dbReference type="STRING" id="1123243.SAMN02745190_02416"/>
<dbReference type="AlphaFoldDB" id="A0A1M5ASQ9"/>
<reference evidence="1 2" key="1">
    <citation type="submission" date="2016-11" db="EMBL/GenBank/DDBJ databases">
        <authorList>
            <person name="Jaros S."/>
            <person name="Januszkiewicz K."/>
            <person name="Wedrychowicz H."/>
        </authorList>
    </citation>
    <scope>NUCLEOTIDE SEQUENCE [LARGE SCALE GENOMIC DNA]</scope>
    <source>
        <strain evidence="1 2">DSM 10502</strain>
    </source>
</reference>
<keyword evidence="2" id="KW-1185">Reference proteome</keyword>
<dbReference type="Proteomes" id="UP000184404">
    <property type="component" value="Unassembled WGS sequence"/>
</dbReference>
<sequence>MSLKYLLNVMLEYEENLHAFVEKYLGLDFSMTYNIFRKFHFIKK</sequence>
<dbReference type="EMBL" id="FQUG01000014">
    <property type="protein sequence ID" value="SHF33234.1"/>
    <property type="molecule type" value="Genomic_DNA"/>
</dbReference>
<evidence type="ECO:0000313" key="2">
    <source>
        <dbReference type="Proteomes" id="UP000184404"/>
    </source>
</evidence>
<protein>
    <submittedName>
        <fullName evidence="1">Uncharacterized protein</fullName>
    </submittedName>
</protein>